<reference evidence="3" key="1">
    <citation type="submission" date="2016-06" db="UniProtKB">
        <authorList>
            <consortium name="WormBaseParasite"/>
        </authorList>
    </citation>
    <scope>IDENTIFICATION</scope>
</reference>
<keyword evidence="2" id="KW-1185">Reference proteome</keyword>
<protein>
    <submittedName>
        <fullName evidence="3">CHCH domain-containing protein</fullName>
    </submittedName>
</protein>
<dbReference type="AlphaFoldDB" id="A0A183U7F5"/>
<dbReference type="Gene3D" id="1.10.287.2900">
    <property type="match status" value="1"/>
</dbReference>
<proteinExistence type="predicted"/>
<name>A0A183U7F5_TOXCA</name>
<organism evidence="2 3">
    <name type="scientific">Toxocara canis</name>
    <name type="common">Canine roundworm</name>
    <dbReference type="NCBI Taxonomy" id="6265"/>
    <lineage>
        <taxon>Eukaryota</taxon>
        <taxon>Metazoa</taxon>
        <taxon>Ecdysozoa</taxon>
        <taxon>Nematoda</taxon>
        <taxon>Chromadorea</taxon>
        <taxon>Rhabditida</taxon>
        <taxon>Spirurina</taxon>
        <taxon>Ascaridomorpha</taxon>
        <taxon>Ascaridoidea</taxon>
        <taxon>Toxocaridae</taxon>
        <taxon>Toxocara</taxon>
    </lineage>
</organism>
<reference evidence="1 2" key="2">
    <citation type="submission" date="2018-11" db="EMBL/GenBank/DDBJ databases">
        <authorList>
            <consortium name="Pathogen Informatics"/>
        </authorList>
    </citation>
    <scope>NUCLEOTIDE SEQUENCE [LARGE SCALE GENOMIC DNA]</scope>
</reference>
<dbReference type="WBParaSite" id="TCNE_0000442501-mRNA-1">
    <property type="protein sequence ID" value="TCNE_0000442501-mRNA-1"/>
    <property type="gene ID" value="TCNE_0000442501"/>
</dbReference>
<sequence>MGGGSLVAHRCGFHFRNMYRCMSELDSDEDASVKCPEEFIDWAACIQGMCEEERLRFRERLLGGDFTKRRESQAATK</sequence>
<dbReference type="EMBL" id="UYWY01007478">
    <property type="protein sequence ID" value="VDM30142.1"/>
    <property type="molecule type" value="Genomic_DNA"/>
</dbReference>
<evidence type="ECO:0000313" key="2">
    <source>
        <dbReference type="Proteomes" id="UP000050794"/>
    </source>
</evidence>
<dbReference type="Proteomes" id="UP000050794">
    <property type="component" value="Unassembled WGS sequence"/>
</dbReference>
<accession>A0A183U7F5</accession>
<evidence type="ECO:0000313" key="3">
    <source>
        <dbReference type="WBParaSite" id="TCNE_0000442501-mRNA-1"/>
    </source>
</evidence>
<evidence type="ECO:0000313" key="1">
    <source>
        <dbReference type="EMBL" id="VDM30142.1"/>
    </source>
</evidence>
<gene>
    <name evidence="1" type="ORF">TCNE_LOCUS4425</name>
</gene>